<feature type="repeat" description="WD" evidence="3">
    <location>
        <begin position="320"/>
        <end position="350"/>
    </location>
</feature>
<dbReference type="PROSITE" id="PS50082">
    <property type="entry name" value="WD_REPEATS_2"/>
    <property type="match status" value="5"/>
</dbReference>
<keyword evidence="2" id="KW-0677">Repeat</keyword>
<dbReference type="InterPro" id="IPR015943">
    <property type="entry name" value="WD40/YVTN_repeat-like_dom_sf"/>
</dbReference>
<dbReference type="InterPro" id="IPR020472">
    <property type="entry name" value="WD40_PAC1"/>
</dbReference>
<dbReference type="Proteomes" id="UP001292094">
    <property type="component" value="Unassembled WGS sequence"/>
</dbReference>
<evidence type="ECO:0000313" key="5">
    <source>
        <dbReference type="EMBL" id="KAK4321398.1"/>
    </source>
</evidence>
<dbReference type="AlphaFoldDB" id="A0AAE1Q7N3"/>
<gene>
    <name evidence="5" type="ORF">Pmani_007788</name>
</gene>
<protein>
    <recommendedName>
        <fullName evidence="7">WD repeat-containing protein 86</fullName>
    </recommendedName>
</protein>
<dbReference type="InterPro" id="IPR044715">
    <property type="entry name" value="WDR86-like"/>
</dbReference>
<keyword evidence="6" id="KW-1185">Reference proteome</keyword>
<dbReference type="PRINTS" id="PR00320">
    <property type="entry name" value="GPROTEINBRPT"/>
</dbReference>
<evidence type="ECO:0000313" key="6">
    <source>
        <dbReference type="Proteomes" id="UP001292094"/>
    </source>
</evidence>
<dbReference type="CDD" id="cd00200">
    <property type="entry name" value="WD40"/>
    <property type="match status" value="1"/>
</dbReference>
<feature type="repeat" description="WD" evidence="3">
    <location>
        <begin position="21"/>
        <end position="53"/>
    </location>
</feature>
<evidence type="ECO:0000256" key="4">
    <source>
        <dbReference type="SAM" id="MobiDB-lite"/>
    </source>
</evidence>
<accession>A0AAE1Q7N3</accession>
<feature type="repeat" description="WD" evidence="3">
    <location>
        <begin position="238"/>
        <end position="267"/>
    </location>
</feature>
<comment type="caution">
    <text evidence="5">The sequence shown here is derived from an EMBL/GenBank/DDBJ whole genome shotgun (WGS) entry which is preliminary data.</text>
</comment>
<dbReference type="SMART" id="SM00320">
    <property type="entry name" value="WD40"/>
    <property type="match status" value="7"/>
</dbReference>
<name>A0AAE1Q7N3_9EUCA</name>
<evidence type="ECO:0000256" key="1">
    <source>
        <dbReference type="ARBA" id="ARBA00022574"/>
    </source>
</evidence>
<dbReference type="InterPro" id="IPR011047">
    <property type="entry name" value="Quinoprotein_ADH-like_sf"/>
</dbReference>
<sequence>MGSSGSKNQRDDENGEALECQREHTGSINCMVLSEDGSLLVTGSDDSTACLWSAITLPTECLGVLRTYVFTGAEDSTIKKWDMCTSECLFTYTGHVQQVQRIICNGDFLLSSSYDKTVKVWQVEADEVMTEEEICVRTLQGHTRAVYSIIFIRGANTGGFNEEGLSINPGDLVLTGSTDSTARSWSLDLGITLKKFHQHAGPITCMDADSHGRLLYTGSYDNNVIIWNINSGRALKTLSGHKSGITCIKVVNRLLYTGSADSKVKCWVREFGDCTRTYKPLQSEGSVVCVKFDRGILFVGYTDHSIRAYDAKSGAMKRDYRGHTDSVNNLAMSGGRLYSSSSDGTLRVWDASKVSTDEELFRLSAGTRASRKRTAVSPMIGSHENRYREEVSSTTDESDEEQLENVVDIDLYIERCLGDDVDAISSPAH</sequence>
<dbReference type="Gene3D" id="2.130.10.10">
    <property type="entry name" value="YVTN repeat-like/Quinoprotein amine dehydrogenase"/>
    <property type="match status" value="3"/>
</dbReference>
<keyword evidence="1 3" id="KW-0853">WD repeat</keyword>
<dbReference type="InterPro" id="IPR019775">
    <property type="entry name" value="WD40_repeat_CS"/>
</dbReference>
<dbReference type="PANTHER" id="PTHR44489">
    <property type="match status" value="1"/>
</dbReference>
<dbReference type="PANTHER" id="PTHR44489:SF11">
    <property type="entry name" value="WD REPEAT DOMAIN 86"/>
    <property type="match status" value="1"/>
</dbReference>
<dbReference type="SUPFAM" id="SSF50998">
    <property type="entry name" value="Quinoprotein alcohol dehydrogenase-like"/>
    <property type="match status" value="1"/>
</dbReference>
<evidence type="ECO:0000256" key="3">
    <source>
        <dbReference type="PROSITE-ProRule" id="PRU00221"/>
    </source>
</evidence>
<feature type="region of interest" description="Disordered" evidence="4">
    <location>
        <begin position="380"/>
        <end position="402"/>
    </location>
</feature>
<proteinExistence type="predicted"/>
<evidence type="ECO:0000256" key="2">
    <source>
        <dbReference type="ARBA" id="ARBA00022737"/>
    </source>
</evidence>
<dbReference type="PROSITE" id="PS00678">
    <property type="entry name" value="WD_REPEATS_1"/>
    <property type="match status" value="1"/>
</dbReference>
<organism evidence="5 6">
    <name type="scientific">Petrolisthes manimaculis</name>
    <dbReference type="NCBI Taxonomy" id="1843537"/>
    <lineage>
        <taxon>Eukaryota</taxon>
        <taxon>Metazoa</taxon>
        <taxon>Ecdysozoa</taxon>
        <taxon>Arthropoda</taxon>
        <taxon>Crustacea</taxon>
        <taxon>Multicrustacea</taxon>
        <taxon>Malacostraca</taxon>
        <taxon>Eumalacostraca</taxon>
        <taxon>Eucarida</taxon>
        <taxon>Decapoda</taxon>
        <taxon>Pleocyemata</taxon>
        <taxon>Anomura</taxon>
        <taxon>Galatheoidea</taxon>
        <taxon>Porcellanidae</taxon>
        <taxon>Petrolisthes</taxon>
    </lineage>
</organism>
<dbReference type="SUPFAM" id="SSF50952">
    <property type="entry name" value="Soluble quinoprotein glucose dehydrogenase"/>
    <property type="match status" value="1"/>
</dbReference>
<dbReference type="EMBL" id="JAWZYT010000594">
    <property type="protein sequence ID" value="KAK4321398.1"/>
    <property type="molecule type" value="Genomic_DNA"/>
</dbReference>
<dbReference type="Pfam" id="PF00400">
    <property type="entry name" value="WD40"/>
    <property type="match status" value="6"/>
</dbReference>
<feature type="repeat" description="WD" evidence="3">
    <location>
        <begin position="92"/>
        <end position="131"/>
    </location>
</feature>
<dbReference type="InterPro" id="IPR011041">
    <property type="entry name" value="Quinoprot_gluc/sorb_DH_b-prop"/>
</dbReference>
<evidence type="ECO:0008006" key="7">
    <source>
        <dbReference type="Google" id="ProtNLM"/>
    </source>
</evidence>
<dbReference type="PROSITE" id="PS50294">
    <property type="entry name" value="WD_REPEATS_REGION"/>
    <property type="match status" value="3"/>
</dbReference>
<feature type="repeat" description="WD" evidence="3">
    <location>
        <begin position="196"/>
        <end position="237"/>
    </location>
</feature>
<reference evidence="5" key="1">
    <citation type="submission" date="2023-11" db="EMBL/GenBank/DDBJ databases">
        <title>Genome assemblies of two species of porcelain crab, Petrolisthes cinctipes and Petrolisthes manimaculis (Anomura: Porcellanidae).</title>
        <authorList>
            <person name="Angst P."/>
        </authorList>
    </citation>
    <scope>NUCLEOTIDE SEQUENCE</scope>
    <source>
        <strain evidence="5">PB745_02</strain>
        <tissue evidence="5">Gill</tissue>
    </source>
</reference>
<dbReference type="InterPro" id="IPR001680">
    <property type="entry name" value="WD40_rpt"/>
</dbReference>